<name>A0ABY7WVS4_9LACO</name>
<dbReference type="Proteomes" id="UP001220377">
    <property type="component" value="Chromosome"/>
</dbReference>
<keyword evidence="3" id="KW-1185">Reference proteome</keyword>
<sequence length="343" mass="36593">MSKETVILGGYTRKGGKGIYKAELDTATGSVSTPLPYVDSVNGPTYLASSKAGYLYACAAGAGEGGVASINMNTAKPQVMSQLLQPGGSPAYVSVDEDRQLVFAAFYHDGRVSAYKIQDDGTLKLTDSVTREGHGPLPEQDASHVHFADLTPDGRLVICDLGTDTLVTFPVSRDGKLGTPAETQMTPGFGPRHIAFHPTLPVAYLLGELSSSIDVLDYDAATGTFTPREVVSTIPDDWTEHNGAAAVRLSADGSYLYASNRGHNSIASFKIDKSGNLTFLRYVSTYGDFPRDFALDPTGNYALAVNQNSDNGTLYRRDPVNGDLIPIAINIPTPEAVCVRFLK</sequence>
<reference evidence="2 3" key="1">
    <citation type="submission" date="2023-02" db="EMBL/GenBank/DDBJ databases">
        <title>Genome sequence of Lacticaseibacillus sp. KACC 23028.</title>
        <authorList>
            <person name="Kim S."/>
            <person name="Heo J."/>
            <person name="Kwon S.-W."/>
        </authorList>
    </citation>
    <scope>NUCLEOTIDE SEQUENCE [LARGE SCALE GENOMIC DNA]</scope>
    <source>
        <strain evidence="2 3">KACC 23028</strain>
    </source>
</reference>
<organism evidence="2 3">
    <name type="scientific">Lacticaseibacillus pabuli</name>
    <dbReference type="NCBI Taxonomy" id="3025672"/>
    <lineage>
        <taxon>Bacteria</taxon>
        <taxon>Bacillati</taxon>
        <taxon>Bacillota</taxon>
        <taxon>Bacilli</taxon>
        <taxon>Lactobacillales</taxon>
        <taxon>Lactobacillaceae</taxon>
        <taxon>Lacticaseibacillus</taxon>
    </lineage>
</organism>
<dbReference type="PANTHER" id="PTHR30344:SF1">
    <property type="entry name" value="6-PHOSPHOGLUCONOLACTONASE"/>
    <property type="match status" value="1"/>
</dbReference>
<dbReference type="InterPro" id="IPR011048">
    <property type="entry name" value="Haem_d1_sf"/>
</dbReference>
<dbReference type="PANTHER" id="PTHR30344">
    <property type="entry name" value="6-PHOSPHOGLUCONOLACTONASE-RELATED"/>
    <property type="match status" value="1"/>
</dbReference>
<protein>
    <submittedName>
        <fullName evidence="2">Lactonase family protein</fullName>
    </submittedName>
</protein>
<dbReference type="RefSeq" id="WP_274259189.1">
    <property type="nucleotide sequence ID" value="NZ_CP117884.1"/>
</dbReference>
<evidence type="ECO:0000256" key="1">
    <source>
        <dbReference type="ARBA" id="ARBA00005564"/>
    </source>
</evidence>
<evidence type="ECO:0000313" key="3">
    <source>
        <dbReference type="Proteomes" id="UP001220377"/>
    </source>
</evidence>
<gene>
    <name evidence="2" type="ORF">PQ472_08780</name>
</gene>
<dbReference type="InterPro" id="IPR015943">
    <property type="entry name" value="WD40/YVTN_repeat-like_dom_sf"/>
</dbReference>
<dbReference type="InterPro" id="IPR050282">
    <property type="entry name" value="Cycloisomerase_2"/>
</dbReference>
<dbReference type="EMBL" id="CP117884">
    <property type="protein sequence ID" value="WDF82015.1"/>
    <property type="molecule type" value="Genomic_DNA"/>
</dbReference>
<dbReference type="Pfam" id="PF10282">
    <property type="entry name" value="Lactonase"/>
    <property type="match status" value="1"/>
</dbReference>
<comment type="similarity">
    <text evidence="1">Belongs to the cycloisomerase 2 family.</text>
</comment>
<dbReference type="SUPFAM" id="SSF51004">
    <property type="entry name" value="C-terminal (heme d1) domain of cytochrome cd1-nitrite reductase"/>
    <property type="match status" value="1"/>
</dbReference>
<accession>A0ABY7WVS4</accession>
<dbReference type="Gene3D" id="2.130.10.10">
    <property type="entry name" value="YVTN repeat-like/Quinoprotein amine dehydrogenase"/>
    <property type="match status" value="1"/>
</dbReference>
<proteinExistence type="inferred from homology"/>
<evidence type="ECO:0000313" key="2">
    <source>
        <dbReference type="EMBL" id="WDF82015.1"/>
    </source>
</evidence>
<dbReference type="InterPro" id="IPR019405">
    <property type="entry name" value="Lactonase_7-beta_prop"/>
</dbReference>